<dbReference type="InterPro" id="IPR025269">
    <property type="entry name" value="SAM-like_dom"/>
</dbReference>
<keyword evidence="1" id="KW-0238">DNA-binding</keyword>
<evidence type="ECO:0000256" key="1">
    <source>
        <dbReference type="ARBA" id="ARBA00023125"/>
    </source>
</evidence>
<comment type="caution">
    <text evidence="4">The sequence shown here is derived from an EMBL/GenBank/DDBJ whole genome shotgun (WGS) entry which is preliminary data.</text>
</comment>
<dbReference type="HOGENOM" id="CLU_033139_1_1_10"/>
<dbReference type="InterPro" id="IPR010998">
    <property type="entry name" value="Integrase_recombinase_N"/>
</dbReference>
<evidence type="ECO:0000313" key="5">
    <source>
        <dbReference type="Proteomes" id="UP000016496"/>
    </source>
</evidence>
<name>U2CVV4_9BACE</name>
<evidence type="ECO:0000259" key="3">
    <source>
        <dbReference type="Pfam" id="PF13102"/>
    </source>
</evidence>
<dbReference type="InterPro" id="IPR011010">
    <property type="entry name" value="DNA_brk_join_enz"/>
</dbReference>
<evidence type="ECO:0000313" key="4">
    <source>
        <dbReference type="EMBL" id="ERI88670.1"/>
    </source>
</evidence>
<keyword evidence="2" id="KW-0233">DNA recombination</keyword>
<dbReference type="Pfam" id="PF13102">
    <property type="entry name" value="Phage_int_SAM_5"/>
    <property type="match status" value="1"/>
</dbReference>
<dbReference type="AlphaFoldDB" id="U2CVV4"/>
<dbReference type="InterPro" id="IPR013762">
    <property type="entry name" value="Integrase-like_cat_sf"/>
</dbReference>
<evidence type="ECO:0000256" key="2">
    <source>
        <dbReference type="ARBA" id="ARBA00023172"/>
    </source>
</evidence>
<accession>U2CVV4</accession>
<dbReference type="Proteomes" id="UP000016496">
    <property type="component" value="Unassembled WGS sequence"/>
</dbReference>
<dbReference type="GO" id="GO:0006310">
    <property type="term" value="P:DNA recombination"/>
    <property type="evidence" value="ECO:0007669"/>
    <property type="project" value="UniProtKB-KW"/>
</dbReference>
<organism evidence="4 5">
    <name type="scientific">Bacteroides pyogenes F0041</name>
    <dbReference type="NCBI Taxonomy" id="1321819"/>
    <lineage>
        <taxon>Bacteria</taxon>
        <taxon>Pseudomonadati</taxon>
        <taxon>Bacteroidota</taxon>
        <taxon>Bacteroidia</taxon>
        <taxon>Bacteroidales</taxon>
        <taxon>Bacteroidaceae</taxon>
        <taxon>Bacteroides</taxon>
    </lineage>
</organism>
<dbReference type="SUPFAM" id="SSF56349">
    <property type="entry name" value="DNA breaking-rejoining enzymes"/>
    <property type="match status" value="1"/>
</dbReference>
<feature type="domain" description="Phage integrase SAM-like" evidence="3">
    <location>
        <begin position="88"/>
        <end position="187"/>
    </location>
</feature>
<protein>
    <recommendedName>
        <fullName evidence="3">Phage integrase SAM-like domain-containing protein</fullName>
    </recommendedName>
</protein>
<dbReference type="Gene3D" id="1.10.443.10">
    <property type="entry name" value="Intergrase catalytic core"/>
    <property type="match status" value="1"/>
</dbReference>
<dbReference type="GO" id="GO:0015074">
    <property type="term" value="P:DNA integration"/>
    <property type="evidence" value="ECO:0007669"/>
    <property type="project" value="InterPro"/>
</dbReference>
<dbReference type="Gene3D" id="1.10.150.130">
    <property type="match status" value="1"/>
</dbReference>
<dbReference type="GO" id="GO:0003677">
    <property type="term" value="F:DNA binding"/>
    <property type="evidence" value="ECO:0007669"/>
    <property type="project" value="UniProtKB-KW"/>
</dbReference>
<sequence length="268" mass="30737">MVESINRTISTPIWDKSSIARILPDGTFNYKPKRDLNGIIQCRSTIDQEACIYADNVRKLRQHEYDSAILYTDKENEIAAQNERSEQDFIKYFNRIISTRHPNSSDSIIVNWRRVGELLKMYSQGQPIPFKAISVKLLEDIKMFLLRAPMGGNKKGTISQNTASTYFSILKAGLKQAFIDEYLTVDISAKVKGITNIEKPRVALTMNEVQMLVDTPCKDDVLKRAFFFSILTGLRHSDIQTLKWKQIQQTSKGTWQAVVIQQKTKRPD</sequence>
<reference evidence="4 5" key="1">
    <citation type="submission" date="2013-08" db="EMBL/GenBank/DDBJ databases">
        <authorList>
            <person name="Weinstock G."/>
            <person name="Sodergren E."/>
            <person name="Wylie T."/>
            <person name="Fulton L."/>
            <person name="Fulton R."/>
            <person name="Fronick C."/>
            <person name="O'Laughlin M."/>
            <person name="Godfrey J."/>
            <person name="Miner T."/>
            <person name="Herter B."/>
            <person name="Appelbaum E."/>
            <person name="Cordes M."/>
            <person name="Lek S."/>
            <person name="Wollam A."/>
            <person name="Pepin K.H."/>
            <person name="Palsikar V.B."/>
            <person name="Mitreva M."/>
            <person name="Wilson R.K."/>
        </authorList>
    </citation>
    <scope>NUCLEOTIDE SEQUENCE [LARGE SCALE GENOMIC DNA]</scope>
    <source>
        <strain evidence="4 5">F0041</strain>
    </source>
</reference>
<gene>
    <name evidence="4" type="ORF">HMPREF1981_00451</name>
</gene>
<proteinExistence type="predicted"/>
<dbReference type="EMBL" id="AWSV01000027">
    <property type="protein sequence ID" value="ERI88670.1"/>
    <property type="molecule type" value="Genomic_DNA"/>
</dbReference>
<dbReference type="PATRIC" id="fig|1321819.3.peg.421"/>